<name>A0A109BMG8_HYPSL</name>
<protein>
    <recommendedName>
        <fullName evidence="4">Transglycosylase associated protein</fullName>
    </recommendedName>
</protein>
<feature type="transmembrane region" description="Helical" evidence="1">
    <location>
        <begin position="40"/>
        <end position="61"/>
    </location>
</feature>
<dbReference type="STRING" id="121290.APY04_0438"/>
<dbReference type="PATRIC" id="fig|121290.4.peg.2154"/>
<keyword evidence="1" id="KW-0472">Membrane</keyword>
<evidence type="ECO:0008006" key="4">
    <source>
        <dbReference type="Google" id="ProtNLM"/>
    </source>
</evidence>
<evidence type="ECO:0000313" key="3">
    <source>
        <dbReference type="Proteomes" id="UP000059074"/>
    </source>
</evidence>
<organism evidence="2 3">
    <name type="scientific">Hyphomicrobium sulfonivorans</name>
    <dbReference type="NCBI Taxonomy" id="121290"/>
    <lineage>
        <taxon>Bacteria</taxon>
        <taxon>Pseudomonadati</taxon>
        <taxon>Pseudomonadota</taxon>
        <taxon>Alphaproteobacteria</taxon>
        <taxon>Hyphomicrobiales</taxon>
        <taxon>Hyphomicrobiaceae</taxon>
        <taxon>Hyphomicrobium</taxon>
    </lineage>
</organism>
<comment type="caution">
    <text evidence="2">The sequence shown here is derived from an EMBL/GenBank/DDBJ whole genome shotgun (WGS) entry which is preliminary data.</text>
</comment>
<dbReference type="EMBL" id="LMTR01000021">
    <property type="protein sequence ID" value="KWT71516.1"/>
    <property type="molecule type" value="Genomic_DNA"/>
</dbReference>
<sequence length="90" mass="9605">MDQYAAYAPWIMMVLNGFVAGFIASLLLGGRGGIIRDVFVGILGSFVGGALVQAGWLNLPYFTDSPWLHLIAISTIGALLIIVLARIIGR</sequence>
<accession>A0A109BMG8</accession>
<feature type="transmembrane region" description="Helical" evidence="1">
    <location>
        <begin position="67"/>
        <end position="88"/>
    </location>
</feature>
<evidence type="ECO:0000256" key="1">
    <source>
        <dbReference type="SAM" id="Phobius"/>
    </source>
</evidence>
<feature type="transmembrane region" description="Helical" evidence="1">
    <location>
        <begin position="6"/>
        <end position="28"/>
    </location>
</feature>
<gene>
    <name evidence="2" type="ORF">APY04_0438</name>
</gene>
<dbReference type="RefSeq" id="WP_068459248.1">
    <property type="nucleotide sequence ID" value="NZ_JAEFBX010000003.1"/>
</dbReference>
<evidence type="ECO:0000313" key="2">
    <source>
        <dbReference type="EMBL" id="KWT71516.1"/>
    </source>
</evidence>
<keyword evidence="1" id="KW-1133">Transmembrane helix</keyword>
<dbReference type="AlphaFoldDB" id="A0A109BMG8"/>
<keyword evidence="1" id="KW-0812">Transmembrane</keyword>
<keyword evidence="3" id="KW-1185">Reference proteome</keyword>
<proteinExistence type="predicted"/>
<dbReference type="Proteomes" id="UP000059074">
    <property type="component" value="Unassembled WGS sequence"/>
</dbReference>
<reference evidence="2 3" key="1">
    <citation type="submission" date="2015-10" db="EMBL/GenBank/DDBJ databases">
        <title>Transcriptomic analysis of a linuron degrading triple-species bacterial consortium.</title>
        <authorList>
            <person name="Albers P."/>
        </authorList>
    </citation>
    <scope>NUCLEOTIDE SEQUENCE [LARGE SCALE GENOMIC DNA]</scope>
    <source>
        <strain evidence="2 3">WDL6</strain>
    </source>
</reference>